<dbReference type="GO" id="GO:0000166">
    <property type="term" value="F:nucleotide binding"/>
    <property type="evidence" value="ECO:0007669"/>
    <property type="project" value="UniProtKB-KW"/>
</dbReference>
<dbReference type="Pfam" id="PF02872">
    <property type="entry name" value="5_nucleotid_C"/>
    <property type="match status" value="1"/>
</dbReference>
<dbReference type="GO" id="GO:0030288">
    <property type="term" value="C:outer membrane-bounded periplasmic space"/>
    <property type="evidence" value="ECO:0007669"/>
    <property type="project" value="TreeGrafter"/>
</dbReference>
<evidence type="ECO:0000256" key="2">
    <source>
        <dbReference type="RuleBase" id="RU362119"/>
    </source>
</evidence>
<dbReference type="PANTHER" id="PTHR11575:SF24">
    <property type="entry name" value="5'-NUCLEOTIDASE"/>
    <property type="match status" value="1"/>
</dbReference>
<dbReference type="AlphaFoldDB" id="A0A4Q9R5M7"/>
<keyword evidence="2" id="KW-0547">Nucleotide-binding</keyword>
<keyword evidence="7" id="KW-1185">Reference proteome</keyword>
<dbReference type="InterPro" id="IPR036907">
    <property type="entry name" value="5'-Nucleotdase_C_sf"/>
</dbReference>
<organism evidence="6 7">
    <name type="scientific">Stutzerimonas kirkiae</name>
    <dbReference type="NCBI Taxonomy" id="2211392"/>
    <lineage>
        <taxon>Bacteria</taxon>
        <taxon>Pseudomonadati</taxon>
        <taxon>Pseudomonadota</taxon>
        <taxon>Gammaproteobacteria</taxon>
        <taxon>Pseudomonadales</taxon>
        <taxon>Pseudomonadaceae</taxon>
        <taxon>Stutzerimonas</taxon>
    </lineage>
</organism>
<comment type="similarity">
    <text evidence="2">Belongs to the 5'-nucleotidase family.</text>
</comment>
<sequence length="575" mass="61703">MSSSNPVRPFVLLLGAAMLAAGCRYGETTPVEINVVALNDFHGNLLSSPFSYPDPQAPGGEVTLKAGGIEALSGLLGELRRDDPELLLVGAGDMVGGSPPLSAMWADEPSLKALGLLGLRFSTVGNHELDHGKGELLRQLEGGCDSPRPERACQLDEHYQGSKFSYIAANLMDKASGTSLFPAYRIEQVRGAKVAFVGAVLEELDSTVSGTSMQGLYTIDEADAINAQLPELREQGVDAVIAIIHQGGETPEAFDKPDCSQLSGDVVEVVERLDPQIKVVITGHTHQGYLCRLGERLVTQGSSYGRLVTHLKLTLDPRRRQLLDVQAHNLVVDPERYSAAASPEIAELQRTLLQRSQARLDQPVARLGARTFDRTLNDAGESTLGRLIANAQLAATRSLGAQVAFMNMGGLRTDLLLEDSQDQANYGQLASIQPFNNTLTILSLSGAQLSELLEQQWQSGGLGFYPLQASSSLSYQWDDSRPHGHKIVPQSLMIEGLPVRAEGSYRVTVNSFLAEGGDNFSQLANAGERLDTGFNDLEALVGYLQERDRAGSPAGAEEARGRIHKVGASLSEGAQ</sequence>
<evidence type="ECO:0000256" key="3">
    <source>
        <dbReference type="SAM" id="MobiDB-lite"/>
    </source>
</evidence>
<evidence type="ECO:0000313" key="7">
    <source>
        <dbReference type="Proteomes" id="UP000292639"/>
    </source>
</evidence>
<name>A0A4Q9R5M7_9GAMM</name>
<dbReference type="EMBL" id="QJUP01000015">
    <property type="protein sequence ID" value="TBU95789.1"/>
    <property type="molecule type" value="Genomic_DNA"/>
</dbReference>
<dbReference type="GO" id="GO:0008253">
    <property type="term" value="F:5'-nucleotidase activity"/>
    <property type="evidence" value="ECO:0007669"/>
    <property type="project" value="TreeGrafter"/>
</dbReference>
<dbReference type="InterPro" id="IPR029052">
    <property type="entry name" value="Metallo-depent_PP-like"/>
</dbReference>
<dbReference type="InterPro" id="IPR006179">
    <property type="entry name" value="5_nucleotidase/apyrase"/>
</dbReference>
<evidence type="ECO:0000259" key="4">
    <source>
        <dbReference type="Pfam" id="PF00149"/>
    </source>
</evidence>
<dbReference type="SUPFAM" id="SSF55816">
    <property type="entry name" value="5'-nucleotidase (syn. UDP-sugar hydrolase), C-terminal domain"/>
    <property type="match status" value="1"/>
</dbReference>
<accession>A0A4Q9R5M7</accession>
<keyword evidence="2" id="KW-0378">Hydrolase</keyword>
<dbReference type="Gene3D" id="3.60.21.10">
    <property type="match status" value="1"/>
</dbReference>
<dbReference type="Gene3D" id="3.90.780.10">
    <property type="entry name" value="5'-Nucleotidase, C-terminal domain"/>
    <property type="match status" value="1"/>
</dbReference>
<dbReference type="PANTHER" id="PTHR11575">
    <property type="entry name" value="5'-NUCLEOTIDASE-RELATED"/>
    <property type="match status" value="1"/>
</dbReference>
<gene>
    <name evidence="6" type="ORF">DNJ96_11980</name>
</gene>
<dbReference type="GO" id="GO:0008768">
    <property type="term" value="F:UDP-sugar diphosphatase activity"/>
    <property type="evidence" value="ECO:0007669"/>
    <property type="project" value="TreeGrafter"/>
</dbReference>
<dbReference type="InterPro" id="IPR004843">
    <property type="entry name" value="Calcineurin-like_PHP"/>
</dbReference>
<evidence type="ECO:0000256" key="1">
    <source>
        <dbReference type="ARBA" id="ARBA00022729"/>
    </source>
</evidence>
<dbReference type="Proteomes" id="UP000292639">
    <property type="component" value="Unassembled WGS sequence"/>
</dbReference>
<feature type="region of interest" description="Disordered" evidence="3">
    <location>
        <begin position="551"/>
        <end position="575"/>
    </location>
</feature>
<evidence type="ECO:0000259" key="5">
    <source>
        <dbReference type="Pfam" id="PF02872"/>
    </source>
</evidence>
<feature type="domain" description="5'-Nucleotidase C-terminal" evidence="5">
    <location>
        <begin position="370"/>
        <end position="523"/>
    </location>
</feature>
<feature type="domain" description="Calcineurin-like phosphoesterase" evidence="4">
    <location>
        <begin position="34"/>
        <end position="287"/>
    </location>
</feature>
<dbReference type="SUPFAM" id="SSF56300">
    <property type="entry name" value="Metallo-dependent phosphatases"/>
    <property type="match status" value="1"/>
</dbReference>
<protein>
    <submittedName>
        <fullName evidence="6">Bifunctional metallophosphatase/5'-nucleotidase</fullName>
    </submittedName>
</protein>
<keyword evidence="1" id="KW-0732">Signal</keyword>
<proteinExistence type="inferred from homology"/>
<reference evidence="6 7" key="1">
    <citation type="submission" date="2018-06" db="EMBL/GenBank/DDBJ databases">
        <title>Three novel Pseudomonas species isolated from symptomatic oak.</title>
        <authorList>
            <person name="Bueno-Gonzalez V."/>
            <person name="Brady C."/>
        </authorList>
    </citation>
    <scope>NUCLEOTIDE SEQUENCE [LARGE SCALE GENOMIC DNA]</scope>
    <source>
        <strain evidence="6 7">P17C</strain>
    </source>
</reference>
<comment type="caution">
    <text evidence="6">The sequence shown here is derived from an EMBL/GenBank/DDBJ whole genome shotgun (WGS) entry which is preliminary data.</text>
</comment>
<dbReference type="Pfam" id="PF00149">
    <property type="entry name" value="Metallophos"/>
    <property type="match status" value="1"/>
</dbReference>
<evidence type="ECO:0000313" key="6">
    <source>
        <dbReference type="EMBL" id="TBU95789.1"/>
    </source>
</evidence>
<dbReference type="PRINTS" id="PR01607">
    <property type="entry name" value="APYRASEFAMLY"/>
</dbReference>
<dbReference type="GO" id="GO:0009166">
    <property type="term" value="P:nucleotide catabolic process"/>
    <property type="evidence" value="ECO:0007669"/>
    <property type="project" value="InterPro"/>
</dbReference>
<dbReference type="InterPro" id="IPR008334">
    <property type="entry name" value="5'-Nucleotdase_C"/>
</dbReference>